<gene>
    <name evidence="1" type="ORF">ZIOFF_037801</name>
</gene>
<name>A0A8J5GGI5_ZINOF</name>
<reference evidence="1 2" key="1">
    <citation type="submission" date="2020-08" db="EMBL/GenBank/DDBJ databases">
        <title>Plant Genome Project.</title>
        <authorList>
            <person name="Zhang R.-G."/>
        </authorList>
    </citation>
    <scope>NUCLEOTIDE SEQUENCE [LARGE SCALE GENOMIC DNA]</scope>
    <source>
        <tissue evidence="1">Rhizome</tissue>
    </source>
</reference>
<dbReference type="AlphaFoldDB" id="A0A8J5GGI5"/>
<proteinExistence type="predicted"/>
<dbReference type="InterPro" id="IPR052957">
    <property type="entry name" value="Auxin_embryo_med"/>
</dbReference>
<comment type="caution">
    <text evidence="1">The sequence shown here is derived from an EMBL/GenBank/DDBJ whole genome shotgun (WGS) entry which is preliminary data.</text>
</comment>
<dbReference type="EMBL" id="JACMSC010000010">
    <property type="protein sequence ID" value="KAG6505445.1"/>
    <property type="molecule type" value="Genomic_DNA"/>
</dbReference>
<dbReference type="Proteomes" id="UP000734854">
    <property type="component" value="Unassembled WGS sequence"/>
</dbReference>
<sequence>MWQCSCGCTRSCSNGCCLLHPSRARREDTQREVLHGRDDKNPLADDIHQAVLYLSEELYSKDAHFLMELVQNAEDNKYAEGVTPSLEFLITSKDITMTGAKTTLLLFNNEIGFSPSNIDSICRIGKSTKKGKRHLGYIGEKGFKSVFLISSKPYIFSNGYQICFNEEPSPDCNLGYIVPEWVDENPNLSDIKNLYGPSESLLTTIIILPLNIEKESAVKEQLSNLQLEVLLFLSKIRQLSVRGDTDDSKCNTGCKISITGEDNCQTGYGKEHECRIILSPSFCSRGPKGIISGSWLKTSIGDKPPSDSFLPSSGWERLFRLASESILLLDSEWTLELHVCNLPFIDTSFYGEQIADYKFEMQLFGVLVGFNKNYQIVVDNFEMPSSLTKWLKNQLGYQNPDESFMAFIEWEFLLQVVSGILVIDEPMYGGRIRQFVKKQITFPHDLSLFSLEKEWLHTNLGFRSPKASILFIPEWEPISAISNLPLIDGNSEFYGYSNEIYDFKNELQAFGLIVEFKEGAKFVIECINLPRDLSVFNPVSIISLFQCILNLKENTESLPMEFKQKMNIRWIKTILGYRFPEETLLFDPKWKFPSGNSQERRNTEKLLLGSLLKLPVQSNDELILSNKQDVFISDDLLLKELFDKVSGIVFVWYPQITNPALSRANMNKIYSSIGVQSISEAVENDESLRTTGASVRGVDQKSLIWNNGLLMIVLAFLSNTSLDIFANERHSLVKYLLDLEVLEIVEPIIVSYKLTLSSRRILDSKGNRIFLWEKDNVKLFLQRDKAGMKRKRHNIEYATNFVDVIARDLLSEMPDQIAPQAELNRLGCLLDFDEDAVDYLLKTKNL</sequence>
<dbReference type="SUPFAM" id="SSF55874">
    <property type="entry name" value="ATPase domain of HSP90 chaperone/DNA topoisomerase II/histidine kinase"/>
    <property type="match status" value="1"/>
</dbReference>
<organism evidence="1 2">
    <name type="scientific">Zingiber officinale</name>
    <name type="common">Ginger</name>
    <name type="synonym">Amomum zingiber</name>
    <dbReference type="NCBI Taxonomy" id="94328"/>
    <lineage>
        <taxon>Eukaryota</taxon>
        <taxon>Viridiplantae</taxon>
        <taxon>Streptophyta</taxon>
        <taxon>Embryophyta</taxon>
        <taxon>Tracheophyta</taxon>
        <taxon>Spermatophyta</taxon>
        <taxon>Magnoliopsida</taxon>
        <taxon>Liliopsida</taxon>
        <taxon>Zingiberales</taxon>
        <taxon>Zingiberaceae</taxon>
        <taxon>Zingiber</taxon>
    </lineage>
</organism>
<accession>A0A8J5GGI5</accession>
<protein>
    <submittedName>
        <fullName evidence="1">Uncharacterized protein</fullName>
    </submittedName>
</protein>
<evidence type="ECO:0000313" key="1">
    <source>
        <dbReference type="EMBL" id="KAG6505445.1"/>
    </source>
</evidence>
<dbReference type="PANTHER" id="PTHR32387">
    <property type="entry name" value="WU:FJ29H11"/>
    <property type="match status" value="1"/>
</dbReference>
<keyword evidence="2" id="KW-1185">Reference proteome</keyword>
<dbReference type="Gene3D" id="3.30.565.10">
    <property type="entry name" value="Histidine kinase-like ATPase, C-terminal domain"/>
    <property type="match status" value="1"/>
</dbReference>
<evidence type="ECO:0000313" key="2">
    <source>
        <dbReference type="Proteomes" id="UP000734854"/>
    </source>
</evidence>
<dbReference type="PANTHER" id="PTHR32387:SF3">
    <property type="entry name" value="ATP_DNA BINDING PROTEIN"/>
    <property type="match status" value="1"/>
</dbReference>
<dbReference type="InterPro" id="IPR036890">
    <property type="entry name" value="HATPase_C_sf"/>
</dbReference>